<keyword evidence="1 8" id="KW-0963">Cytoplasm</keyword>
<dbReference type="GO" id="GO:1902758">
    <property type="term" value="P:bis(molybdopterin guanine dinucleotide)molybdenum biosynthetic process"/>
    <property type="evidence" value="ECO:0007669"/>
    <property type="project" value="TreeGrafter"/>
</dbReference>
<comment type="catalytic activity">
    <reaction evidence="8">
        <text>Mo-molybdopterin + GTP + H(+) = Mo-molybdopterin guanine dinucleotide + diphosphate</text>
        <dbReference type="Rhea" id="RHEA:34243"/>
        <dbReference type="ChEBI" id="CHEBI:15378"/>
        <dbReference type="ChEBI" id="CHEBI:33019"/>
        <dbReference type="ChEBI" id="CHEBI:37565"/>
        <dbReference type="ChEBI" id="CHEBI:71302"/>
        <dbReference type="ChEBI" id="CHEBI:71310"/>
        <dbReference type="EC" id="2.7.7.77"/>
    </reaction>
</comment>
<sequence length="192" mass="21840">MTYIPLPLVIVAGGKSSRMGSDKALLPFGDFKTLTEYQIARLQPYFKSVHVSTKKRDKFDFEALFINDNATYEAHSPLIALLSILEYFNTPVCVLSVDTPFVTPEIFEKLYQTLQESTDAIIATSPTSSHPLCAIYAPSIQENIRTCLKRDEHKIRTVLNQSTTQYVPFEEDTPFLNLNRFEDYVYAKKLLG</sequence>
<dbReference type="GO" id="GO:0005525">
    <property type="term" value="F:GTP binding"/>
    <property type="evidence" value="ECO:0007669"/>
    <property type="project" value="UniProtKB-UniRule"/>
</dbReference>
<feature type="binding site" evidence="8">
    <location>
        <position position="68"/>
    </location>
    <ligand>
        <name>GTP</name>
        <dbReference type="ChEBI" id="CHEBI:37565"/>
    </ligand>
</feature>
<dbReference type="Proteomes" id="UP000006176">
    <property type="component" value="Chromosome"/>
</dbReference>
<dbReference type="EMBL" id="CP003333">
    <property type="protein sequence ID" value="AFL69792.1"/>
    <property type="molecule type" value="Genomic_DNA"/>
</dbReference>
<evidence type="ECO:0000256" key="2">
    <source>
        <dbReference type="ARBA" id="ARBA00022679"/>
    </source>
</evidence>
<dbReference type="HAMAP" id="MF_00316">
    <property type="entry name" value="MobA"/>
    <property type="match status" value="1"/>
</dbReference>
<protein>
    <recommendedName>
        <fullName evidence="8">Probable molybdenum cofactor guanylyltransferase</fullName>
        <shortName evidence="8">MoCo guanylyltransferase</shortName>
        <ecNumber evidence="8">2.7.7.77</ecNumber>
    </recommendedName>
    <alternativeName>
        <fullName evidence="8">GTP:molybdopterin guanylyltransferase</fullName>
    </alternativeName>
    <alternativeName>
        <fullName evidence="8">Mo-MPT guanylyltransferase</fullName>
    </alternativeName>
    <alternativeName>
        <fullName evidence="8">Molybdopterin guanylyltransferase</fullName>
    </alternativeName>
    <alternativeName>
        <fullName evidence="8">Molybdopterin-guanine dinucleotide synthase</fullName>
        <shortName evidence="8">MGD synthase</shortName>
    </alternativeName>
</protein>
<comment type="subcellular location">
    <subcellularLocation>
        <location evidence="8">Cytoplasm</location>
    </subcellularLocation>
</comment>
<dbReference type="SUPFAM" id="SSF53448">
    <property type="entry name" value="Nucleotide-diphospho-sugar transferases"/>
    <property type="match status" value="1"/>
</dbReference>
<feature type="binding site" evidence="8">
    <location>
        <begin position="11"/>
        <end position="13"/>
    </location>
    <ligand>
        <name>GTP</name>
        <dbReference type="ChEBI" id="CHEBI:37565"/>
    </ligand>
</feature>
<comment type="similarity">
    <text evidence="8">Belongs to the MobA family.</text>
</comment>
<dbReference type="Pfam" id="PF12804">
    <property type="entry name" value="NTP_transf_3"/>
    <property type="match status" value="1"/>
</dbReference>
<evidence type="ECO:0000256" key="3">
    <source>
        <dbReference type="ARBA" id="ARBA00022723"/>
    </source>
</evidence>
<feature type="binding site" evidence="8">
    <location>
        <position position="98"/>
    </location>
    <ligand>
        <name>Mg(2+)</name>
        <dbReference type="ChEBI" id="CHEBI:18420"/>
    </ligand>
</feature>
<evidence type="ECO:0000256" key="4">
    <source>
        <dbReference type="ARBA" id="ARBA00022741"/>
    </source>
</evidence>
<comment type="cofactor">
    <cofactor evidence="8">
        <name>Mg(2+)</name>
        <dbReference type="ChEBI" id="CHEBI:18420"/>
    </cofactor>
</comment>
<gene>
    <name evidence="8" type="primary">mobA</name>
    <name evidence="10" type="ordered locus">Sulba_2525</name>
</gene>
<keyword evidence="2 8" id="KW-0808">Transferase</keyword>
<dbReference type="EC" id="2.7.7.77" evidence="8"/>
<dbReference type="PATRIC" id="fig|760154.4.peg.2524"/>
<dbReference type="RefSeq" id="WP_014770655.1">
    <property type="nucleotide sequence ID" value="NC_018002.1"/>
</dbReference>
<dbReference type="PANTHER" id="PTHR19136:SF81">
    <property type="entry name" value="MOLYBDENUM COFACTOR GUANYLYLTRANSFERASE"/>
    <property type="match status" value="1"/>
</dbReference>
<dbReference type="HOGENOM" id="CLU_055597_2_2_7"/>
<dbReference type="InterPro" id="IPR013482">
    <property type="entry name" value="Molybde_CF_guanTrfase"/>
</dbReference>
<comment type="caution">
    <text evidence="8">Lacks conserved residue(s) required for the propagation of feature annotation.</text>
</comment>
<dbReference type="InterPro" id="IPR025877">
    <property type="entry name" value="MobA-like_NTP_Trfase"/>
</dbReference>
<proteinExistence type="inferred from homology"/>
<name>I3Y0R8_SULBS</name>
<keyword evidence="3 8" id="KW-0479">Metal-binding</keyword>
<feature type="domain" description="MobA-like NTP transferase" evidence="9">
    <location>
        <begin position="9"/>
        <end position="162"/>
    </location>
</feature>
<organism evidence="10 11">
    <name type="scientific">Sulfurospirillum barnesii (strain ATCC 700032 / DSM 10660 / SES-3)</name>
    <dbReference type="NCBI Taxonomy" id="760154"/>
    <lineage>
        <taxon>Bacteria</taxon>
        <taxon>Pseudomonadati</taxon>
        <taxon>Campylobacterota</taxon>
        <taxon>Epsilonproteobacteria</taxon>
        <taxon>Campylobacterales</taxon>
        <taxon>Sulfurospirillaceae</taxon>
        <taxon>Sulfurospirillum</taxon>
    </lineage>
</organism>
<comment type="function">
    <text evidence="8">Transfers a GMP moiety from GTP to Mo-molybdopterin (Mo-MPT) cofactor (Moco or molybdenum cofactor) to form Mo-molybdopterin guanine dinucleotide (Mo-MGD) cofactor.</text>
</comment>
<dbReference type="Gene3D" id="3.90.550.10">
    <property type="entry name" value="Spore Coat Polysaccharide Biosynthesis Protein SpsA, Chain A"/>
    <property type="match status" value="1"/>
</dbReference>
<keyword evidence="5 8" id="KW-0460">Magnesium</keyword>
<dbReference type="PANTHER" id="PTHR19136">
    <property type="entry name" value="MOLYBDENUM COFACTOR GUANYLYLTRANSFERASE"/>
    <property type="match status" value="1"/>
</dbReference>
<evidence type="ECO:0000256" key="8">
    <source>
        <dbReference type="HAMAP-Rule" id="MF_00316"/>
    </source>
</evidence>
<dbReference type="GO" id="GO:0046872">
    <property type="term" value="F:metal ion binding"/>
    <property type="evidence" value="ECO:0007669"/>
    <property type="project" value="UniProtKB-KW"/>
</dbReference>
<feature type="binding site" evidence="8">
    <location>
        <position position="23"/>
    </location>
    <ligand>
        <name>GTP</name>
        <dbReference type="ChEBI" id="CHEBI:37565"/>
    </ligand>
</feature>
<evidence type="ECO:0000256" key="5">
    <source>
        <dbReference type="ARBA" id="ARBA00022842"/>
    </source>
</evidence>
<accession>I3Y0R8</accession>
<dbReference type="STRING" id="760154.Sulba_2525"/>
<dbReference type="InterPro" id="IPR029044">
    <property type="entry name" value="Nucleotide-diphossugar_trans"/>
</dbReference>
<feature type="binding site" evidence="8">
    <location>
        <position position="98"/>
    </location>
    <ligand>
        <name>GTP</name>
        <dbReference type="ChEBI" id="CHEBI:37565"/>
    </ligand>
</feature>
<keyword evidence="6 8" id="KW-0342">GTP-binding</keyword>
<keyword evidence="7 8" id="KW-0501">Molybdenum cofactor biosynthesis</keyword>
<evidence type="ECO:0000259" key="9">
    <source>
        <dbReference type="Pfam" id="PF12804"/>
    </source>
</evidence>
<evidence type="ECO:0000256" key="6">
    <source>
        <dbReference type="ARBA" id="ARBA00023134"/>
    </source>
</evidence>
<dbReference type="eggNOG" id="COG0746">
    <property type="taxonomic scope" value="Bacteria"/>
</dbReference>
<dbReference type="GO" id="GO:0005737">
    <property type="term" value="C:cytoplasm"/>
    <property type="evidence" value="ECO:0007669"/>
    <property type="project" value="UniProtKB-SubCell"/>
</dbReference>
<keyword evidence="11" id="KW-1185">Reference proteome</keyword>
<evidence type="ECO:0000256" key="1">
    <source>
        <dbReference type="ARBA" id="ARBA00022490"/>
    </source>
</evidence>
<keyword evidence="10" id="KW-0548">Nucleotidyltransferase</keyword>
<reference evidence="10 11" key="1">
    <citation type="submission" date="2012-06" db="EMBL/GenBank/DDBJ databases">
        <title>Complete sequence of Sulfurospirillum barnesii SES-3.</title>
        <authorList>
            <consortium name="US DOE Joint Genome Institute"/>
            <person name="Lucas S."/>
            <person name="Han J."/>
            <person name="Lapidus A."/>
            <person name="Cheng J.-F."/>
            <person name="Goodwin L."/>
            <person name="Pitluck S."/>
            <person name="Peters L."/>
            <person name="Ovchinnikova G."/>
            <person name="Lu M."/>
            <person name="Detter J.C."/>
            <person name="Han C."/>
            <person name="Tapia R."/>
            <person name="Land M."/>
            <person name="Hauser L."/>
            <person name="Kyrpides N."/>
            <person name="Ivanova N."/>
            <person name="Pagani I."/>
            <person name="Stolz J."/>
            <person name="Arkin A."/>
            <person name="Dehal P."/>
            <person name="Oremland R."/>
            <person name="Saltikov C."/>
            <person name="Basu P."/>
            <person name="Hollibaugh J."/>
            <person name="Newman D."/>
            <person name="Stolyar S."/>
            <person name="Hazen T."/>
            <person name="Woyke T."/>
        </authorList>
    </citation>
    <scope>NUCLEOTIDE SEQUENCE [LARGE SCALE GENOMIC DNA]</scope>
    <source>
        <strain evidence="11">ATCC 700032 / DSM 10660 / SES-3</strain>
    </source>
</reference>
<evidence type="ECO:0000313" key="11">
    <source>
        <dbReference type="Proteomes" id="UP000006176"/>
    </source>
</evidence>
<keyword evidence="4 8" id="KW-0547">Nucleotide-binding</keyword>
<dbReference type="KEGG" id="sba:Sulba_2525"/>
<dbReference type="OrthoDB" id="9788394at2"/>
<evidence type="ECO:0000313" key="10">
    <source>
        <dbReference type="EMBL" id="AFL69792.1"/>
    </source>
</evidence>
<dbReference type="GO" id="GO:0061603">
    <property type="term" value="F:molybdenum cofactor guanylyltransferase activity"/>
    <property type="evidence" value="ECO:0007669"/>
    <property type="project" value="UniProtKB-EC"/>
</dbReference>
<evidence type="ECO:0000256" key="7">
    <source>
        <dbReference type="ARBA" id="ARBA00023150"/>
    </source>
</evidence>
<dbReference type="AlphaFoldDB" id="I3Y0R8"/>
<dbReference type="CDD" id="cd02503">
    <property type="entry name" value="MobA"/>
    <property type="match status" value="1"/>
</dbReference>
<comment type="domain">
    <text evidence="8">The N-terminal domain determines nucleotide recognition and specific binding, while the C-terminal domain determines the specific binding to the target protein.</text>
</comment>